<dbReference type="EMBL" id="QGLF01000008">
    <property type="protein sequence ID" value="PWR17820.1"/>
    <property type="molecule type" value="Genomic_DNA"/>
</dbReference>
<comment type="function">
    <text evidence="7">Part of the ABC transporter complex PotABCD involved in spermidine/putrescine import. Responsible for energy coupling to the transport system.</text>
</comment>
<comment type="caution">
    <text evidence="9">The sequence shown here is derived from an EMBL/GenBank/DDBJ whole genome shotgun (WGS) entry which is preliminary data.</text>
</comment>
<comment type="similarity">
    <text evidence="7">Belongs to the ABC transporter superfamily. Spermidine/putrescine importer (TC 3.A.1.11.1) family.</text>
</comment>
<dbReference type="SMART" id="SM00382">
    <property type="entry name" value="AAA"/>
    <property type="match status" value="1"/>
</dbReference>
<dbReference type="InterPro" id="IPR013611">
    <property type="entry name" value="Transp-assoc_OB_typ2"/>
</dbReference>
<dbReference type="PROSITE" id="PS00211">
    <property type="entry name" value="ABC_TRANSPORTER_1"/>
    <property type="match status" value="1"/>
</dbReference>
<evidence type="ECO:0000313" key="10">
    <source>
        <dbReference type="Proteomes" id="UP000246077"/>
    </source>
</evidence>
<evidence type="ECO:0000259" key="8">
    <source>
        <dbReference type="PROSITE" id="PS50893"/>
    </source>
</evidence>
<keyword evidence="2 7" id="KW-1003">Cell membrane</keyword>
<dbReference type="Gene3D" id="2.40.50.140">
    <property type="entry name" value="Nucleic acid-binding proteins"/>
    <property type="match status" value="1"/>
</dbReference>
<dbReference type="Proteomes" id="UP000246077">
    <property type="component" value="Unassembled WGS sequence"/>
</dbReference>
<sequence length="355" mass="38209">MVAVRLDNISKVYGKSHAAREVDLHIGQGEFVTLLGASGSGKTTCLRMIGGFVPPSSGRILFDGEDITRVPAHRRNIGMVFQQYALFPHLTVAENIAFGLKVRRLPKPEVAARVREALRLVRLEAFGERYPAQLSGGQKQRVALARAVVINPKVLLLDEPLGALDLKLREELQAEIKRVQGELGITAIFVTHDQGEALTMSDRIAVMRDGRVAQVGTPDEIYSRPQSRYVANFVGRTNFLPVIVEGPGDQGLRVRGAVGTFTVAARFGADFAPGAEALLAFRPEDAHPALDSANRIIVRVEKVIFVGEGRLLHGRTETGDEVVARLSPGDAVPGVGAAVTLGISPARALLLRGEG</sequence>
<keyword evidence="4 7" id="KW-0067">ATP-binding</keyword>
<dbReference type="InterPro" id="IPR003439">
    <property type="entry name" value="ABC_transporter-like_ATP-bd"/>
</dbReference>
<dbReference type="GO" id="GO:0016887">
    <property type="term" value="F:ATP hydrolysis activity"/>
    <property type="evidence" value="ECO:0007669"/>
    <property type="project" value="InterPro"/>
</dbReference>
<dbReference type="InterPro" id="IPR012340">
    <property type="entry name" value="NA-bd_OB-fold"/>
</dbReference>
<organism evidence="9 10">
    <name type="scientific">Zavarzinia compransoris</name>
    <dbReference type="NCBI Taxonomy" id="1264899"/>
    <lineage>
        <taxon>Bacteria</taxon>
        <taxon>Pseudomonadati</taxon>
        <taxon>Pseudomonadota</taxon>
        <taxon>Alphaproteobacteria</taxon>
        <taxon>Rhodospirillales</taxon>
        <taxon>Zavarziniaceae</taxon>
        <taxon>Zavarzinia</taxon>
    </lineage>
</organism>
<dbReference type="GO" id="GO:0015847">
    <property type="term" value="P:putrescine transport"/>
    <property type="evidence" value="ECO:0007669"/>
    <property type="project" value="UniProtKB-ARBA"/>
</dbReference>
<keyword evidence="1 7" id="KW-0813">Transport</keyword>
<dbReference type="InterPro" id="IPR017871">
    <property type="entry name" value="ABC_transporter-like_CS"/>
</dbReference>
<dbReference type="EC" id="7.6.2.11" evidence="7"/>
<evidence type="ECO:0000256" key="1">
    <source>
        <dbReference type="ARBA" id="ARBA00022448"/>
    </source>
</evidence>
<proteinExistence type="inferred from homology"/>
<dbReference type="SUPFAM" id="SSF50331">
    <property type="entry name" value="MOP-like"/>
    <property type="match status" value="1"/>
</dbReference>
<dbReference type="FunFam" id="3.40.50.300:FF:000133">
    <property type="entry name" value="Spermidine/putrescine import ATP-binding protein PotA"/>
    <property type="match status" value="1"/>
</dbReference>
<dbReference type="InterPro" id="IPR005893">
    <property type="entry name" value="PotA-like"/>
</dbReference>
<evidence type="ECO:0000256" key="6">
    <source>
        <dbReference type="ARBA" id="ARBA00023136"/>
    </source>
</evidence>
<dbReference type="OrthoDB" id="9802264at2"/>
<comment type="catalytic activity">
    <reaction evidence="7">
        <text>ATP + H2O + polyamine-[polyamine-binding protein]Side 1 = ADP + phosphate + polyamineSide 2 + [polyamine-binding protein]Side 1.</text>
        <dbReference type="EC" id="7.6.2.11"/>
    </reaction>
</comment>
<evidence type="ECO:0000256" key="5">
    <source>
        <dbReference type="ARBA" id="ARBA00022967"/>
    </source>
</evidence>
<dbReference type="SUPFAM" id="SSF52540">
    <property type="entry name" value="P-loop containing nucleoside triphosphate hydrolases"/>
    <property type="match status" value="1"/>
</dbReference>
<reference evidence="10" key="1">
    <citation type="submission" date="2018-05" db="EMBL/GenBank/DDBJ databases">
        <title>Zavarzinia sp. HR-AS.</title>
        <authorList>
            <person name="Lee Y."/>
            <person name="Jeon C.O."/>
        </authorList>
    </citation>
    <scope>NUCLEOTIDE SEQUENCE [LARGE SCALE GENOMIC DNA]</scope>
    <source>
        <strain evidence="10">DSM 1231</strain>
    </source>
</reference>
<name>A0A317DV15_9PROT</name>
<dbReference type="RefSeq" id="WP_109923349.1">
    <property type="nucleotide sequence ID" value="NZ_QGLF01000008.1"/>
</dbReference>
<dbReference type="InterPro" id="IPR050093">
    <property type="entry name" value="ABC_SmlMolc_Importer"/>
</dbReference>
<evidence type="ECO:0000256" key="7">
    <source>
        <dbReference type="RuleBase" id="RU364083"/>
    </source>
</evidence>
<dbReference type="Pfam" id="PF08402">
    <property type="entry name" value="TOBE_2"/>
    <property type="match status" value="1"/>
</dbReference>
<dbReference type="InterPro" id="IPR008995">
    <property type="entry name" value="Mo/tungstate-bd_C_term_dom"/>
</dbReference>
<dbReference type="GO" id="GO:0015417">
    <property type="term" value="F:ABC-type polyamine transporter activity"/>
    <property type="evidence" value="ECO:0007669"/>
    <property type="project" value="UniProtKB-EC"/>
</dbReference>
<dbReference type="AlphaFoldDB" id="A0A317DV15"/>
<dbReference type="GO" id="GO:0005524">
    <property type="term" value="F:ATP binding"/>
    <property type="evidence" value="ECO:0007669"/>
    <property type="project" value="UniProtKB-KW"/>
</dbReference>
<dbReference type="PROSITE" id="PS50893">
    <property type="entry name" value="ABC_TRANSPORTER_2"/>
    <property type="match status" value="1"/>
</dbReference>
<feature type="domain" description="ABC transporter" evidence="8">
    <location>
        <begin position="4"/>
        <end position="234"/>
    </location>
</feature>
<dbReference type="Pfam" id="PF00005">
    <property type="entry name" value="ABC_tran"/>
    <property type="match status" value="1"/>
</dbReference>
<keyword evidence="3 7" id="KW-0547">Nucleotide-binding</keyword>
<dbReference type="Gene3D" id="3.40.50.300">
    <property type="entry name" value="P-loop containing nucleotide triphosphate hydrolases"/>
    <property type="match status" value="1"/>
</dbReference>
<keyword evidence="5 7" id="KW-1278">Translocase</keyword>
<protein>
    <recommendedName>
        <fullName evidence="7">Spermidine/putrescine import ATP-binding protein PotA</fullName>
        <ecNumber evidence="7">7.6.2.11</ecNumber>
    </recommendedName>
</protein>
<dbReference type="GO" id="GO:0043190">
    <property type="term" value="C:ATP-binding cassette (ABC) transporter complex"/>
    <property type="evidence" value="ECO:0007669"/>
    <property type="project" value="InterPro"/>
</dbReference>
<dbReference type="Gene3D" id="2.40.50.100">
    <property type="match status" value="1"/>
</dbReference>
<keyword evidence="10" id="KW-1185">Reference proteome</keyword>
<gene>
    <name evidence="7" type="primary">potA</name>
    <name evidence="9" type="ORF">DKG75_22015</name>
</gene>
<dbReference type="PANTHER" id="PTHR42781:SF4">
    <property type="entry name" value="SPERMIDINE_PUTRESCINE IMPORT ATP-BINDING PROTEIN POTA"/>
    <property type="match status" value="1"/>
</dbReference>
<evidence type="ECO:0000256" key="4">
    <source>
        <dbReference type="ARBA" id="ARBA00022840"/>
    </source>
</evidence>
<accession>A0A317DV15</accession>
<dbReference type="NCBIfam" id="TIGR01187">
    <property type="entry name" value="potA"/>
    <property type="match status" value="1"/>
</dbReference>
<keyword evidence="6 7" id="KW-0472">Membrane</keyword>
<evidence type="ECO:0000313" key="9">
    <source>
        <dbReference type="EMBL" id="PWR17820.1"/>
    </source>
</evidence>
<dbReference type="InterPro" id="IPR027417">
    <property type="entry name" value="P-loop_NTPase"/>
</dbReference>
<dbReference type="InterPro" id="IPR003593">
    <property type="entry name" value="AAA+_ATPase"/>
</dbReference>
<evidence type="ECO:0000256" key="2">
    <source>
        <dbReference type="ARBA" id="ARBA00022475"/>
    </source>
</evidence>
<evidence type="ECO:0000256" key="3">
    <source>
        <dbReference type="ARBA" id="ARBA00022741"/>
    </source>
</evidence>
<comment type="subunit">
    <text evidence="7">The complex is composed of two ATP-binding proteins (PotA), two transmembrane proteins (PotB and PotC) and a solute-binding protein (PotD).</text>
</comment>
<dbReference type="PANTHER" id="PTHR42781">
    <property type="entry name" value="SPERMIDINE/PUTRESCINE IMPORT ATP-BINDING PROTEIN POTA"/>
    <property type="match status" value="1"/>
</dbReference>